<dbReference type="Gene3D" id="3.40.50.300">
    <property type="entry name" value="P-loop containing nucleotide triphosphate hydrolases"/>
    <property type="match status" value="1"/>
</dbReference>
<dbReference type="Proteomes" id="UP001500124">
    <property type="component" value="Unassembled WGS sequence"/>
</dbReference>
<proteinExistence type="predicted"/>
<accession>A0ABP9JYI8</accession>
<dbReference type="GO" id="GO:0005524">
    <property type="term" value="F:ATP binding"/>
    <property type="evidence" value="ECO:0007669"/>
    <property type="project" value="UniProtKB-KW"/>
</dbReference>
<dbReference type="PANTHER" id="PTHR42711">
    <property type="entry name" value="ABC TRANSPORTER ATP-BINDING PROTEIN"/>
    <property type="match status" value="1"/>
</dbReference>
<comment type="subcellular location">
    <subcellularLocation>
        <location evidence="1">Cell membrane</location>
        <topology evidence="1">Peripheral membrane protein</topology>
    </subcellularLocation>
</comment>
<evidence type="ECO:0000256" key="2">
    <source>
        <dbReference type="ARBA" id="ARBA00022448"/>
    </source>
</evidence>
<reference evidence="8" key="1">
    <citation type="journal article" date="2019" name="Int. J. Syst. Evol. Microbiol.">
        <title>The Global Catalogue of Microorganisms (GCM) 10K type strain sequencing project: providing services to taxonomists for standard genome sequencing and annotation.</title>
        <authorList>
            <consortium name="The Broad Institute Genomics Platform"/>
            <consortium name="The Broad Institute Genome Sequencing Center for Infectious Disease"/>
            <person name="Wu L."/>
            <person name="Ma J."/>
        </authorList>
    </citation>
    <scope>NUCLEOTIDE SEQUENCE [LARGE SCALE GENOMIC DNA]</scope>
    <source>
        <strain evidence="8">JCM 18410</strain>
    </source>
</reference>
<evidence type="ECO:0000256" key="5">
    <source>
        <dbReference type="ARBA" id="ARBA00023251"/>
    </source>
</evidence>
<dbReference type="CDD" id="cd03230">
    <property type="entry name" value="ABC_DR_subfamily_A"/>
    <property type="match status" value="1"/>
</dbReference>
<dbReference type="InterPro" id="IPR050763">
    <property type="entry name" value="ABC_transporter_ATP-binding"/>
</dbReference>
<dbReference type="InterPro" id="IPR003593">
    <property type="entry name" value="AAA+_ATPase"/>
</dbReference>
<keyword evidence="3" id="KW-0547">Nucleotide-binding</keyword>
<dbReference type="InterPro" id="IPR027417">
    <property type="entry name" value="P-loop_NTPase"/>
</dbReference>
<name>A0ABP9JYI8_9ACTN</name>
<dbReference type="PANTHER" id="PTHR42711:SF17">
    <property type="entry name" value="ABC TRANSPORTER ATP-BINDING PROTEIN"/>
    <property type="match status" value="1"/>
</dbReference>
<comment type="caution">
    <text evidence="7">The sequence shown here is derived from an EMBL/GenBank/DDBJ whole genome shotgun (WGS) entry which is preliminary data.</text>
</comment>
<evidence type="ECO:0000259" key="6">
    <source>
        <dbReference type="PROSITE" id="PS50893"/>
    </source>
</evidence>
<dbReference type="SUPFAM" id="SSF52540">
    <property type="entry name" value="P-loop containing nucleoside triphosphate hydrolases"/>
    <property type="match status" value="1"/>
</dbReference>
<dbReference type="InterPro" id="IPR017871">
    <property type="entry name" value="ABC_transporter-like_CS"/>
</dbReference>
<keyword evidence="8" id="KW-1185">Reference proteome</keyword>
<keyword evidence="4 7" id="KW-0067">ATP-binding</keyword>
<evidence type="ECO:0000256" key="1">
    <source>
        <dbReference type="ARBA" id="ARBA00004202"/>
    </source>
</evidence>
<dbReference type="InterPro" id="IPR003439">
    <property type="entry name" value="ABC_transporter-like_ATP-bd"/>
</dbReference>
<evidence type="ECO:0000313" key="7">
    <source>
        <dbReference type="EMBL" id="GAA5045172.1"/>
    </source>
</evidence>
<feature type="domain" description="ABC transporter" evidence="6">
    <location>
        <begin position="1"/>
        <end position="226"/>
    </location>
</feature>
<dbReference type="SMART" id="SM00382">
    <property type="entry name" value="AAA"/>
    <property type="match status" value="1"/>
</dbReference>
<evidence type="ECO:0000256" key="3">
    <source>
        <dbReference type="ARBA" id="ARBA00022741"/>
    </source>
</evidence>
<keyword evidence="5" id="KW-0046">Antibiotic resistance</keyword>
<dbReference type="PROSITE" id="PS00211">
    <property type="entry name" value="ABC_TRANSPORTER_1"/>
    <property type="match status" value="1"/>
</dbReference>
<sequence>MRARHLRKTYGGRVAVDGLDLDIRRGEIFGILGPNGAGKSTTVEILEGHRRRDGGEVEVLGEDPGHASRRWKSRIGIVWQNEAVTGELSVAETVRHYARYFPNPREPEEIIHLVGLDEKASTRVTALSGGQRRRVDVAVGVIGRPELLFLDEPTTGFDPAARRQFWELIRSLARGGTTIVLTSHYLEEVEALADRLAVVVRGKVVAEGDPATLGGRAGARATVRWRAPDGPRECYTDTPTRVIRELATAFDGEVPDLAVKRPTLEDVYLSLIEQQEKTA</sequence>
<gene>
    <name evidence="7" type="ORF">GCM10023336_08560</name>
</gene>
<dbReference type="Pfam" id="PF00005">
    <property type="entry name" value="ABC_tran"/>
    <property type="match status" value="1"/>
</dbReference>
<protein>
    <submittedName>
        <fullName evidence="7">ABC transporter ATP-binding protein</fullName>
    </submittedName>
</protein>
<organism evidence="7 8">
    <name type="scientific">Streptomyces similanensis</name>
    <dbReference type="NCBI Taxonomy" id="1274988"/>
    <lineage>
        <taxon>Bacteria</taxon>
        <taxon>Bacillati</taxon>
        <taxon>Actinomycetota</taxon>
        <taxon>Actinomycetes</taxon>
        <taxon>Kitasatosporales</taxon>
        <taxon>Streptomycetaceae</taxon>
        <taxon>Streptomyces</taxon>
    </lineage>
</organism>
<evidence type="ECO:0000313" key="8">
    <source>
        <dbReference type="Proteomes" id="UP001500124"/>
    </source>
</evidence>
<dbReference type="PROSITE" id="PS50893">
    <property type="entry name" value="ABC_TRANSPORTER_2"/>
    <property type="match status" value="1"/>
</dbReference>
<evidence type="ECO:0000256" key="4">
    <source>
        <dbReference type="ARBA" id="ARBA00022840"/>
    </source>
</evidence>
<keyword evidence="2" id="KW-0813">Transport</keyword>
<dbReference type="EMBL" id="BAABKC010000011">
    <property type="protein sequence ID" value="GAA5045172.1"/>
    <property type="molecule type" value="Genomic_DNA"/>
</dbReference>